<protein>
    <submittedName>
        <fullName evidence="2">FeoB-associated Cys-rich membrane protein</fullName>
    </submittedName>
</protein>
<evidence type="ECO:0000256" key="1">
    <source>
        <dbReference type="SAM" id="Phobius"/>
    </source>
</evidence>
<proteinExistence type="predicted"/>
<reference evidence="2" key="1">
    <citation type="submission" date="2024-06" db="EMBL/GenBank/DDBJ databases">
        <authorList>
            <person name="Fan A."/>
            <person name="Zhang F.Y."/>
            <person name="Zhang L."/>
        </authorList>
    </citation>
    <scope>NUCLEOTIDE SEQUENCE</scope>
    <source>
        <strain evidence="2">Y61</strain>
    </source>
</reference>
<gene>
    <name evidence="2" type="ORF">ABNN70_12000</name>
</gene>
<keyword evidence="1" id="KW-1133">Transmembrane helix</keyword>
<sequence length="63" mass="6980">MALSIILGMLIFGYAGWMLVRFVQTSRKGKCAACALKKSCEQAHCQCMSQTAVPVREKDLSNR</sequence>
<evidence type="ECO:0000313" key="2">
    <source>
        <dbReference type="EMBL" id="XCJ18412.1"/>
    </source>
</evidence>
<dbReference type="EMBL" id="CP159510">
    <property type="protein sequence ID" value="XCJ18412.1"/>
    <property type="molecule type" value="Genomic_DNA"/>
</dbReference>
<dbReference type="Pfam" id="PF12669">
    <property type="entry name" value="FeoB_associated"/>
    <property type="match status" value="1"/>
</dbReference>
<name>A0AAU8IKB6_9BACL</name>
<accession>A0AAU8IKB6</accession>
<keyword evidence="1" id="KW-0812">Transmembrane</keyword>
<dbReference type="RefSeq" id="WP_165364253.1">
    <property type="nucleotide sequence ID" value="NZ_CP159510.1"/>
</dbReference>
<dbReference type="AlphaFoldDB" id="A0AAU8IKB6"/>
<feature type="transmembrane region" description="Helical" evidence="1">
    <location>
        <begin position="6"/>
        <end position="23"/>
    </location>
</feature>
<keyword evidence="1" id="KW-0472">Membrane</keyword>
<organism evidence="2">
    <name type="scientific">Sporolactobacillus sp. Y61</name>
    <dbReference type="NCBI Taxonomy" id="3160863"/>
    <lineage>
        <taxon>Bacteria</taxon>
        <taxon>Bacillati</taxon>
        <taxon>Bacillota</taxon>
        <taxon>Bacilli</taxon>
        <taxon>Bacillales</taxon>
        <taxon>Sporolactobacillaceae</taxon>
        <taxon>Sporolactobacillus</taxon>
    </lineage>
</organism>